<gene>
    <name evidence="1" type="ORF">L1987_19489</name>
</gene>
<dbReference type="EMBL" id="CM042024">
    <property type="protein sequence ID" value="KAI3809886.1"/>
    <property type="molecule type" value="Genomic_DNA"/>
</dbReference>
<accession>A0ACB9IPZ4</accession>
<evidence type="ECO:0000313" key="2">
    <source>
        <dbReference type="Proteomes" id="UP001056120"/>
    </source>
</evidence>
<reference evidence="2" key="1">
    <citation type="journal article" date="2022" name="Mol. Ecol. Resour.">
        <title>The genomes of chicory, endive, great burdock and yacon provide insights into Asteraceae palaeo-polyploidization history and plant inulin production.</title>
        <authorList>
            <person name="Fan W."/>
            <person name="Wang S."/>
            <person name="Wang H."/>
            <person name="Wang A."/>
            <person name="Jiang F."/>
            <person name="Liu H."/>
            <person name="Zhao H."/>
            <person name="Xu D."/>
            <person name="Zhang Y."/>
        </authorList>
    </citation>
    <scope>NUCLEOTIDE SEQUENCE [LARGE SCALE GENOMIC DNA]</scope>
    <source>
        <strain evidence="2">cv. Yunnan</strain>
    </source>
</reference>
<comment type="caution">
    <text evidence="1">The sequence shown here is derived from an EMBL/GenBank/DDBJ whole genome shotgun (WGS) entry which is preliminary data.</text>
</comment>
<organism evidence="1 2">
    <name type="scientific">Smallanthus sonchifolius</name>
    <dbReference type="NCBI Taxonomy" id="185202"/>
    <lineage>
        <taxon>Eukaryota</taxon>
        <taxon>Viridiplantae</taxon>
        <taxon>Streptophyta</taxon>
        <taxon>Embryophyta</taxon>
        <taxon>Tracheophyta</taxon>
        <taxon>Spermatophyta</taxon>
        <taxon>Magnoliopsida</taxon>
        <taxon>eudicotyledons</taxon>
        <taxon>Gunneridae</taxon>
        <taxon>Pentapetalae</taxon>
        <taxon>asterids</taxon>
        <taxon>campanulids</taxon>
        <taxon>Asterales</taxon>
        <taxon>Asteraceae</taxon>
        <taxon>Asteroideae</taxon>
        <taxon>Heliantheae alliance</taxon>
        <taxon>Millerieae</taxon>
        <taxon>Smallanthus</taxon>
    </lineage>
</organism>
<dbReference type="Proteomes" id="UP001056120">
    <property type="component" value="Linkage Group LG07"/>
</dbReference>
<proteinExistence type="predicted"/>
<name>A0ACB9IPZ4_9ASTR</name>
<protein>
    <submittedName>
        <fullName evidence="1">Uncharacterized protein</fullName>
    </submittedName>
</protein>
<sequence>MDAPSSRLLGVSQNTIVHAIRSSTILLTEENSFVVNINWLPELLSLAASILTASINDIGGGEGIDDLASRLDKCDVSISTQFSSKIGKG</sequence>
<keyword evidence="2" id="KW-1185">Reference proteome</keyword>
<reference evidence="1 2" key="2">
    <citation type="journal article" date="2022" name="Mol. Ecol. Resour.">
        <title>The genomes of chicory, endive, great burdock and yacon provide insights into Asteraceae paleo-polyploidization history and plant inulin production.</title>
        <authorList>
            <person name="Fan W."/>
            <person name="Wang S."/>
            <person name="Wang H."/>
            <person name="Wang A."/>
            <person name="Jiang F."/>
            <person name="Liu H."/>
            <person name="Zhao H."/>
            <person name="Xu D."/>
            <person name="Zhang Y."/>
        </authorList>
    </citation>
    <scope>NUCLEOTIDE SEQUENCE [LARGE SCALE GENOMIC DNA]</scope>
    <source>
        <strain evidence="2">cv. Yunnan</strain>
        <tissue evidence="1">Leaves</tissue>
    </source>
</reference>
<evidence type="ECO:0000313" key="1">
    <source>
        <dbReference type="EMBL" id="KAI3809886.1"/>
    </source>
</evidence>